<proteinExistence type="predicted"/>
<gene>
    <name evidence="1" type="ORF">EC1118_1H23_0056g</name>
</gene>
<accession>C8ZAA3</accession>
<dbReference type="AlphaFoldDB" id="C8ZAA3"/>
<reference evidence="1" key="1">
    <citation type="journal article" date="2009" name="Proc. Natl. Acad. Sci. U.S.A.">
        <title>Eukaryote-to-eukaryote gene transfer events revealed by the genome sequence of the wine yeast Saccharomyces cerevisiae EC1118.</title>
        <authorList>
            <person name="Novo M."/>
            <person name="Bigey F."/>
            <person name="Beyne E."/>
            <person name="Galeote V."/>
            <person name="Gavory F."/>
            <person name="Mallet S."/>
            <person name="Cambot B."/>
            <person name="Legras J.L."/>
            <person name="Wincker P."/>
            <person name="Casaregola S."/>
            <person name="Dequin S."/>
        </authorList>
    </citation>
    <scope>NUCLEOTIDE SEQUENCE [LARGE SCALE GENOMIC DNA]</scope>
    <source>
        <strain evidence="1">Lalvin EC1118</strain>
        <strain>Lalvin EC1118 / Prise de mousse</strain>
    </source>
</reference>
<dbReference type="HOGENOM" id="CLU_3320279_0_0_1"/>
<sequence length="39" mass="4392">MKGSKLFQMQKCMPVWCRTGTCIILPVACHMAKPLKLPT</sequence>
<evidence type="ECO:0000313" key="1">
    <source>
        <dbReference type="EMBL" id="CAY80319.1"/>
    </source>
</evidence>
<dbReference type="EMBL" id="FN393073">
    <property type="protein sequence ID" value="CAY80319.1"/>
    <property type="molecule type" value="Genomic_DNA"/>
</dbReference>
<name>C8ZAA3_YEAS8</name>
<protein>
    <submittedName>
        <fullName evidence="1">EC1118_1H23_0056p</fullName>
    </submittedName>
</protein>
<organism evidence="1">
    <name type="scientific">Saccharomyces cerevisiae (strain Lalvin EC1118 / Prise de mousse)</name>
    <name type="common">Baker's yeast</name>
    <dbReference type="NCBI Taxonomy" id="643680"/>
    <lineage>
        <taxon>Eukaryota</taxon>
        <taxon>Fungi</taxon>
        <taxon>Dikarya</taxon>
        <taxon>Ascomycota</taxon>
        <taxon>Saccharomycotina</taxon>
        <taxon>Saccharomycetes</taxon>
        <taxon>Saccharomycetales</taxon>
        <taxon>Saccharomycetaceae</taxon>
        <taxon>Saccharomyces</taxon>
    </lineage>
</organism>